<reference evidence="2 3" key="1">
    <citation type="journal article" date="2014" name="PLoS Genet.">
        <title>Phylogenetically driven sequencing of extremely halophilic archaea reveals strategies for static and dynamic osmo-response.</title>
        <authorList>
            <person name="Becker E.A."/>
            <person name="Seitzer P.M."/>
            <person name="Tritt A."/>
            <person name="Larsen D."/>
            <person name="Krusor M."/>
            <person name="Yao A.I."/>
            <person name="Wu D."/>
            <person name="Madern D."/>
            <person name="Eisen J.A."/>
            <person name="Darling A.E."/>
            <person name="Facciotti M.T."/>
        </authorList>
    </citation>
    <scope>NUCLEOTIDE SEQUENCE [LARGE SCALE GENOMIC DNA]</scope>
    <source>
        <strain evidence="2 3">DSM 15624</strain>
    </source>
</reference>
<name>L9YB15_NATP1</name>
<dbReference type="Proteomes" id="UP000011593">
    <property type="component" value="Unassembled WGS sequence"/>
</dbReference>
<keyword evidence="3" id="KW-1185">Reference proteome</keyword>
<dbReference type="AlphaFoldDB" id="L9YB15"/>
<feature type="compositionally biased region" description="Basic and acidic residues" evidence="1">
    <location>
        <begin position="55"/>
        <end position="66"/>
    </location>
</feature>
<feature type="compositionally biased region" description="Polar residues" evidence="1">
    <location>
        <begin position="33"/>
        <end position="44"/>
    </location>
</feature>
<comment type="caution">
    <text evidence="2">The sequence shown here is derived from an EMBL/GenBank/DDBJ whole genome shotgun (WGS) entry which is preliminary data.</text>
</comment>
<evidence type="ECO:0000313" key="3">
    <source>
        <dbReference type="Proteomes" id="UP000011593"/>
    </source>
</evidence>
<evidence type="ECO:0000313" key="2">
    <source>
        <dbReference type="EMBL" id="ELY70093.1"/>
    </source>
</evidence>
<sequence>MAEPTCRTPLKSILEAGRDDDRRPGPIGDRPTASGNTGIPSLQGPSGGEVSAADRPSRIGEPDCHI</sequence>
<protein>
    <submittedName>
        <fullName evidence="2">Uncharacterized protein</fullName>
    </submittedName>
</protein>
<evidence type="ECO:0000256" key="1">
    <source>
        <dbReference type="SAM" id="MobiDB-lite"/>
    </source>
</evidence>
<gene>
    <name evidence="2" type="ORF">C488_19477</name>
</gene>
<proteinExistence type="predicted"/>
<accession>L9YB15</accession>
<organism evidence="2 3">
    <name type="scientific">Natrinema pellirubrum (strain DSM 15624 / CIP 106293 / JCM 10476 / NCIMB 786 / 157)</name>
    <dbReference type="NCBI Taxonomy" id="797303"/>
    <lineage>
        <taxon>Archaea</taxon>
        <taxon>Methanobacteriati</taxon>
        <taxon>Methanobacteriota</taxon>
        <taxon>Stenosarchaea group</taxon>
        <taxon>Halobacteria</taxon>
        <taxon>Halobacteriales</taxon>
        <taxon>Natrialbaceae</taxon>
        <taxon>Natrinema</taxon>
    </lineage>
</organism>
<dbReference type="PATRIC" id="fig|797303.5.peg.3879"/>
<dbReference type="EMBL" id="AOIE01000114">
    <property type="protein sequence ID" value="ELY70093.1"/>
    <property type="molecule type" value="Genomic_DNA"/>
</dbReference>
<feature type="region of interest" description="Disordered" evidence="1">
    <location>
        <begin position="1"/>
        <end position="66"/>
    </location>
</feature>